<evidence type="ECO:0000313" key="3">
    <source>
        <dbReference type="EMBL" id="GFZ08676.1"/>
    </source>
</evidence>
<dbReference type="Pfam" id="PF05003">
    <property type="entry name" value="DUF668"/>
    <property type="match status" value="1"/>
</dbReference>
<feature type="region of interest" description="Disordered" evidence="1">
    <location>
        <begin position="1"/>
        <end position="34"/>
    </location>
</feature>
<feature type="compositionally biased region" description="Basic residues" evidence="1">
    <location>
        <begin position="13"/>
        <end position="30"/>
    </location>
</feature>
<dbReference type="OrthoDB" id="1725601at2759"/>
<evidence type="ECO:0000259" key="2">
    <source>
        <dbReference type="Pfam" id="PF05003"/>
    </source>
</evidence>
<proteinExistence type="predicted"/>
<organism evidence="3 4">
    <name type="scientific">Actinidia rufa</name>
    <dbReference type="NCBI Taxonomy" id="165716"/>
    <lineage>
        <taxon>Eukaryota</taxon>
        <taxon>Viridiplantae</taxon>
        <taxon>Streptophyta</taxon>
        <taxon>Embryophyta</taxon>
        <taxon>Tracheophyta</taxon>
        <taxon>Spermatophyta</taxon>
        <taxon>Magnoliopsida</taxon>
        <taxon>eudicotyledons</taxon>
        <taxon>Gunneridae</taxon>
        <taxon>Pentapetalae</taxon>
        <taxon>asterids</taxon>
        <taxon>Ericales</taxon>
        <taxon>Actinidiaceae</taxon>
        <taxon>Actinidia</taxon>
    </lineage>
</organism>
<dbReference type="EMBL" id="BJWL01000020">
    <property type="protein sequence ID" value="GFZ08676.1"/>
    <property type="molecule type" value="Genomic_DNA"/>
</dbReference>
<name>A0A7J0GCY1_9ERIC</name>
<sequence>MRADTDLQEHSAKRQGRQRTHGTRPSHKQRGAIERQLKAEWRCTRAGGGCKGATRARVVHWIATGAMVGRKLVAMVFGWWLIVAGGGTTRAKASDCPALIPCCLGKVRLGTMTKSSVMHFGDSLAFLRTDIKSQRKLVMEKLVDIVLFLNREIQNVFGNADCEKPSGVSLGDRKRLGPSGLALHYANIVIQIDTIKEREMQLQVMDMVDCQFPFAY</sequence>
<comment type="caution">
    <text evidence="3">The sequence shown here is derived from an EMBL/GenBank/DDBJ whole genome shotgun (WGS) entry which is preliminary data.</text>
</comment>
<dbReference type="InterPro" id="IPR045021">
    <property type="entry name" value="PSI1/2/3"/>
</dbReference>
<feature type="domain" description="DUF668" evidence="2">
    <location>
        <begin position="175"/>
        <end position="200"/>
    </location>
</feature>
<feature type="compositionally biased region" description="Basic and acidic residues" evidence="1">
    <location>
        <begin position="1"/>
        <end position="12"/>
    </location>
</feature>
<protein>
    <submittedName>
        <fullName evidence="3">D-lactate dehydrogenase</fullName>
    </submittedName>
</protein>
<evidence type="ECO:0000256" key="1">
    <source>
        <dbReference type="SAM" id="MobiDB-lite"/>
    </source>
</evidence>
<dbReference type="Proteomes" id="UP000585474">
    <property type="component" value="Unassembled WGS sequence"/>
</dbReference>
<gene>
    <name evidence="3" type="ORF">Acr_20g0004840</name>
</gene>
<dbReference type="GO" id="GO:0045927">
    <property type="term" value="P:positive regulation of growth"/>
    <property type="evidence" value="ECO:0007669"/>
    <property type="project" value="InterPro"/>
</dbReference>
<keyword evidence="4" id="KW-1185">Reference proteome</keyword>
<dbReference type="AlphaFoldDB" id="A0A7J0GCY1"/>
<evidence type="ECO:0000313" key="4">
    <source>
        <dbReference type="Proteomes" id="UP000585474"/>
    </source>
</evidence>
<dbReference type="PANTHER" id="PTHR31730">
    <property type="entry name" value="OS01G0873900 PROTEIN"/>
    <property type="match status" value="1"/>
</dbReference>
<dbReference type="InterPro" id="IPR007700">
    <property type="entry name" value="DUF668"/>
</dbReference>
<reference evidence="3 4" key="1">
    <citation type="submission" date="2019-07" db="EMBL/GenBank/DDBJ databases">
        <title>De Novo Assembly of kiwifruit Actinidia rufa.</title>
        <authorList>
            <person name="Sugita-Konishi S."/>
            <person name="Sato K."/>
            <person name="Mori E."/>
            <person name="Abe Y."/>
            <person name="Kisaki G."/>
            <person name="Hamano K."/>
            <person name="Suezawa K."/>
            <person name="Otani M."/>
            <person name="Fukuda T."/>
            <person name="Manabe T."/>
            <person name="Gomi K."/>
            <person name="Tabuchi M."/>
            <person name="Akimitsu K."/>
            <person name="Kataoka I."/>
        </authorList>
    </citation>
    <scope>NUCLEOTIDE SEQUENCE [LARGE SCALE GENOMIC DNA]</scope>
    <source>
        <strain evidence="4">cv. Fuchu</strain>
    </source>
</reference>
<accession>A0A7J0GCY1</accession>
<dbReference type="PANTHER" id="PTHR31730:SF2">
    <property type="entry name" value="PROTEIN PSK SIMULATOR 3"/>
    <property type="match status" value="1"/>
</dbReference>